<dbReference type="InterPro" id="IPR049319">
    <property type="entry name" value="GBS104-like_Ig"/>
</dbReference>
<feature type="domain" description="VWFA" evidence="3">
    <location>
        <begin position="112"/>
        <end position="350"/>
    </location>
</feature>
<evidence type="ECO:0000313" key="5">
    <source>
        <dbReference type="Proteomes" id="UP001252875"/>
    </source>
</evidence>
<keyword evidence="2" id="KW-0732">Signal</keyword>
<protein>
    <submittedName>
        <fullName evidence="4">VWA domain-containing protein</fullName>
    </submittedName>
</protein>
<keyword evidence="5" id="KW-1185">Reference proteome</keyword>
<evidence type="ECO:0000259" key="3">
    <source>
        <dbReference type="PROSITE" id="PS50234"/>
    </source>
</evidence>
<organism evidence="4 5">
    <name type="scientific">Enterococcus hulanensis</name>
    <dbReference type="NCBI Taxonomy" id="2559929"/>
    <lineage>
        <taxon>Bacteria</taxon>
        <taxon>Bacillati</taxon>
        <taxon>Bacillota</taxon>
        <taxon>Bacilli</taxon>
        <taxon>Lactobacillales</taxon>
        <taxon>Enterococcaceae</taxon>
        <taxon>Enterococcus</taxon>
    </lineage>
</organism>
<dbReference type="EMBL" id="JARPYI010000001">
    <property type="protein sequence ID" value="MDT2598193.1"/>
    <property type="molecule type" value="Genomic_DNA"/>
</dbReference>
<accession>A0ABU3ETL2</accession>
<dbReference type="InterPro" id="IPR036465">
    <property type="entry name" value="vWFA_dom_sf"/>
</dbReference>
<gene>
    <name evidence="4" type="ORF">P7D85_00320</name>
</gene>
<feature type="compositionally biased region" description="Polar residues" evidence="1">
    <location>
        <begin position="632"/>
        <end position="644"/>
    </location>
</feature>
<feature type="compositionally biased region" description="Low complexity" evidence="1">
    <location>
        <begin position="580"/>
        <end position="622"/>
    </location>
</feature>
<feature type="chain" id="PRO_5045450576" evidence="2">
    <location>
        <begin position="30"/>
        <end position="672"/>
    </location>
</feature>
<dbReference type="Pfam" id="PF00092">
    <property type="entry name" value="VWA"/>
    <property type="match status" value="1"/>
</dbReference>
<dbReference type="SMART" id="SM00327">
    <property type="entry name" value="VWA"/>
    <property type="match status" value="1"/>
</dbReference>
<dbReference type="CDD" id="cd00198">
    <property type="entry name" value="vWFA"/>
    <property type="match status" value="1"/>
</dbReference>
<dbReference type="PROSITE" id="PS50234">
    <property type="entry name" value="VWFA"/>
    <property type="match status" value="1"/>
</dbReference>
<evidence type="ECO:0000256" key="2">
    <source>
        <dbReference type="SAM" id="SignalP"/>
    </source>
</evidence>
<evidence type="ECO:0000313" key="4">
    <source>
        <dbReference type="EMBL" id="MDT2598193.1"/>
    </source>
</evidence>
<dbReference type="RefSeq" id="WP_311821428.1">
    <property type="nucleotide sequence ID" value="NZ_JARPYF010000001.1"/>
</dbReference>
<feature type="region of interest" description="Disordered" evidence="1">
    <location>
        <begin position="580"/>
        <end position="645"/>
    </location>
</feature>
<dbReference type="Pfam" id="PF21426">
    <property type="entry name" value="GBS104-like_Ig"/>
    <property type="match status" value="1"/>
</dbReference>
<name>A0ABU3ETL2_9ENTE</name>
<reference evidence="4 5" key="1">
    <citation type="submission" date="2023-03" db="EMBL/GenBank/DDBJ databases">
        <authorList>
            <person name="Shen W."/>
            <person name="Cai J."/>
        </authorList>
    </citation>
    <scope>NUCLEOTIDE SEQUENCE [LARGE SCALE GENOMIC DNA]</scope>
    <source>
        <strain evidence="4 5">D6-4</strain>
    </source>
</reference>
<dbReference type="SUPFAM" id="SSF49478">
    <property type="entry name" value="Cna protein B-type domain"/>
    <property type="match status" value="1"/>
</dbReference>
<sequence>MKNKLFTLFASFLTVLFIIFIANSTKAVAADSPFPYESTNAGNYIGNGVANGDTYNYSYASTSQIPVDSEGFVNYQDQAYVKKTVKANPQKQGLFDVTLDIKGNQLPHPPLDVVLVIDYSSSMQGEKLTNTLKGLQEFGTELGDSLSNGVVQIGIVAYNRDMYSTNGFTNDMNELQNFLTSTAQSHTGTFIQKGLIAGQELLLNQGRSGAEKILIHIGDGSANRSYLPAVGATSYPNTGEITDYNGFHTANYVKDFQTTSEKFNTSDTISDPNGTKVDKEIVTDATLGTIVALKESGITTYSIGTAPTARGEYIARNIADKESHYRPIDENLLELGDALKTIINAVTKTIPNGTVTDPMGKDILLQGSGNFSKANYSATGWKKDSDGNWQSTDVLTRNLEVNEQNQVITLSNFALGANERITVTYQIRLNTEATDFKGEFWYFCNQRTTLDPTSTGSSLLDFPIPSIKAPTVKLSLEKQWKNAPEAVIPDKIDYQVIRTPLITPAAWTASDTLSLTKEKNFKTTLFTVPILGVNNDLPLYNNAGETISYSVNEVNIPEGFDFSLNQENNHFTLINTYKETSTSTTESSSSESTSQSSTSDSNSSESSTTVVTSTESTVVETSESSRKPAVIKTTNASGKSYPNTSDERASKIWMLIGTSLLGASLYLLKKFN</sequence>
<proteinExistence type="predicted"/>
<dbReference type="InterPro" id="IPR002035">
    <property type="entry name" value="VWF_A"/>
</dbReference>
<comment type="caution">
    <text evidence="4">The sequence shown here is derived from an EMBL/GenBank/DDBJ whole genome shotgun (WGS) entry which is preliminary data.</text>
</comment>
<dbReference type="SUPFAM" id="SSF53300">
    <property type="entry name" value="vWA-like"/>
    <property type="match status" value="1"/>
</dbReference>
<evidence type="ECO:0000256" key="1">
    <source>
        <dbReference type="SAM" id="MobiDB-lite"/>
    </source>
</evidence>
<feature type="signal peptide" evidence="2">
    <location>
        <begin position="1"/>
        <end position="29"/>
    </location>
</feature>
<dbReference type="Gene3D" id="2.60.40.2110">
    <property type="match status" value="1"/>
</dbReference>
<dbReference type="Proteomes" id="UP001252875">
    <property type="component" value="Unassembled WGS sequence"/>
</dbReference>
<dbReference type="Gene3D" id="3.40.50.410">
    <property type="entry name" value="von Willebrand factor, type A domain"/>
    <property type="match status" value="1"/>
</dbReference>